<dbReference type="InterPro" id="IPR036271">
    <property type="entry name" value="Tet_transcr_reg_TetR-rel_C_sf"/>
</dbReference>
<proteinExistence type="predicted"/>
<keyword evidence="6" id="KW-1185">Reference proteome</keyword>
<accession>A0ABS8PFE1</accession>
<keyword evidence="2" id="KW-0238">DNA-binding</keyword>
<dbReference type="InterPro" id="IPR009057">
    <property type="entry name" value="Homeodomain-like_sf"/>
</dbReference>
<dbReference type="PANTHER" id="PTHR30055">
    <property type="entry name" value="HTH-TYPE TRANSCRIPTIONAL REGULATOR RUTR"/>
    <property type="match status" value="1"/>
</dbReference>
<name>A0ABS8PFE1_9PSEU</name>
<dbReference type="RefSeq" id="WP_230738869.1">
    <property type="nucleotide sequence ID" value="NZ_JAJNDB010000007.1"/>
</dbReference>
<protein>
    <submittedName>
        <fullName evidence="5">TetR family transcriptional regulator</fullName>
    </submittedName>
</protein>
<dbReference type="SUPFAM" id="SSF48498">
    <property type="entry name" value="Tetracyclin repressor-like, C-terminal domain"/>
    <property type="match status" value="1"/>
</dbReference>
<dbReference type="PANTHER" id="PTHR30055:SF234">
    <property type="entry name" value="HTH-TYPE TRANSCRIPTIONAL REGULATOR BETI"/>
    <property type="match status" value="1"/>
</dbReference>
<keyword evidence="1" id="KW-0805">Transcription regulation</keyword>
<dbReference type="EMBL" id="JAJNDB010000007">
    <property type="protein sequence ID" value="MCD2196977.1"/>
    <property type="molecule type" value="Genomic_DNA"/>
</dbReference>
<evidence type="ECO:0000256" key="4">
    <source>
        <dbReference type="SAM" id="MobiDB-lite"/>
    </source>
</evidence>
<dbReference type="InterPro" id="IPR050109">
    <property type="entry name" value="HTH-type_TetR-like_transc_reg"/>
</dbReference>
<dbReference type="Gene3D" id="1.10.357.10">
    <property type="entry name" value="Tetracycline Repressor, domain 2"/>
    <property type="match status" value="1"/>
</dbReference>
<organism evidence="5 6">
    <name type="scientific">Actinomycetospora endophytica</name>
    <dbReference type="NCBI Taxonomy" id="2291215"/>
    <lineage>
        <taxon>Bacteria</taxon>
        <taxon>Bacillati</taxon>
        <taxon>Actinomycetota</taxon>
        <taxon>Actinomycetes</taxon>
        <taxon>Pseudonocardiales</taxon>
        <taxon>Pseudonocardiaceae</taxon>
        <taxon>Actinomycetospora</taxon>
    </lineage>
</organism>
<comment type="caution">
    <text evidence="5">The sequence shown here is derived from an EMBL/GenBank/DDBJ whole genome shotgun (WGS) entry which is preliminary data.</text>
</comment>
<evidence type="ECO:0000313" key="5">
    <source>
        <dbReference type="EMBL" id="MCD2196977.1"/>
    </source>
</evidence>
<dbReference type="SUPFAM" id="SSF46689">
    <property type="entry name" value="Homeodomain-like"/>
    <property type="match status" value="1"/>
</dbReference>
<keyword evidence="3" id="KW-0804">Transcription</keyword>
<dbReference type="Proteomes" id="UP001199469">
    <property type="component" value="Unassembled WGS sequence"/>
</dbReference>
<evidence type="ECO:0000256" key="3">
    <source>
        <dbReference type="ARBA" id="ARBA00023163"/>
    </source>
</evidence>
<dbReference type="Gene3D" id="1.10.10.60">
    <property type="entry name" value="Homeodomain-like"/>
    <property type="match status" value="1"/>
</dbReference>
<evidence type="ECO:0000256" key="1">
    <source>
        <dbReference type="ARBA" id="ARBA00023015"/>
    </source>
</evidence>
<feature type="region of interest" description="Disordered" evidence="4">
    <location>
        <begin position="199"/>
        <end position="222"/>
    </location>
</feature>
<gene>
    <name evidence="5" type="ORF">LQ327_26760</name>
</gene>
<evidence type="ECO:0000313" key="6">
    <source>
        <dbReference type="Proteomes" id="UP001199469"/>
    </source>
</evidence>
<sequence length="222" mass="24466">MADTGGRRRLSPEARRREIVAATIETVAALGYRSASFAKIAERSGLSSTRLISYHFAGRDALMSATVDQVYGELDAHLTARLAEAEDPRVELAAYVRAVVGFVGEHRVEMQAMTRIFVGFRDEAGESRTFRPAADEQTIGAVEDILRRGQEVGRFRAFDPFVMASVIQRSVDGLPFLIETRPDLDLAAYAEELVETFDLATRRDGPESDDGVSSPGSDRRPR</sequence>
<reference evidence="5 6" key="1">
    <citation type="submission" date="2021-11" db="EMBL/GenBank/DDBJ databases">
        <title>Draft genome sequence of Actinomycetospora sp. SF1 isolated from the rhizosphere soil.</title>
        <authorList>
            <person name="Duangmal K."/>
            <person name="Chantavorakit T."/>
        </authorList>
    </citation>
    <scope>NUCLEOTIDE SEQUENCE [LARGE SCALE GENOMIC DNA]</scope>
    <source>
        <strain evidence="5 6">TBRC 5722</strain>
    </source>
</reference>
<evidence type="ECO:0000256" key="2">
    <source>
        <dbReference type="ARBA" id="ARBA00023125"/>
    </source>
</evidence>